<feature type="region of interest" description="Disordered" evidence="8">
    <location>
        <begin position="1"/>
        <end position="28"/>
    </location>
</feature>
<feature type="domain" description="Nucleic acid binding NABP" evidence="9">
    <location>
        <begin position="135"/>
        <end position="235"/>
    </location>
</feature>
<dbReference type="InterPro" id="IPR012940">
    <property type="entry name" value="NABP"/>
</dbReference>
<evidence type="ECO:0000256" key="8">
    <source>
        <dbReference type="SAM" id="MobiDB-lite"/>
    </source>
</evidence>
<keyword evidence="3 7" id="KW-0217">Developmental protein</keyword>
<dbReference type="InterPro" id="IPR039455">
    <property type="entry name" value="EPFL"/>
</dbReference>
<dbReference type="Pfam" id="PF07990">
    <property type="entry name" value="NABP"/>
    <property type="match status" value="2"/>
</dbReference>
<feature type="domain" description="Nucleic acid binding NABP" evidence="9">
    <location>
        <begin position="68"/>
        <end position="126"/>
    </location>
</feature>
<dbReference type="GO" id="GO:0010052">
    <property type="term" value="P:guard cell differentiation"/>
    <property type="evidence" value="ECO:0007669"/>
    <property type="project" value="UniProtKB-UniRule"/>
</dbReference>
<dbReference type="GO" id="GO:0005576">
    <property type="term" value="C:extracellular region"/>
    <property type="evidence" value="ECO:0007669"/>
    <property type="project" value="UniProtKB-SubCell"/>
</dbReference>
<gene>
    <name evidence="10" type="ORF">Tci_047934</name>
</gene>
<dbReference type="AlphaFoldDB" id="A0A6L2MPN2"/>
<evidence type="ECO:0000256" key="2">
    <source>
        <dbReference type="ARBA" id="ARBA00008127"/>
    </source>
</evidence>
<evidence type="ECO:0000256" key="6">
    <source>
        <dbReference type="ARBA" id="ARBA00023157"/>
    </source>
</evidence>
<sequence length="272" mass="29918">MLLEKPANNNSQVEDEKTILRGQIGSRPPRCERRCGSCGHCEAIQVPTTPQIKNAKKGLKNPTAGSVTIQYARGSPQYQSLDSPNSFFYGMGGGYMVNPGSPTMMSNGVNLPPLFDNFVVAAVMGALNDATIIKELLALHKAYLACLLSPLNSQYSLNHGHYGNSAYGLDMWYPKSPLGSSLMPNSALGFGSPGIYGERSLRFPSVIRNLVGGERFASSLLDEFKRNKPKCLELSEIVRHVVEFKLIFLLFYFVTRVLSFYNIVKTVALLKI</sequence>
<evidence type="ECO:0000256" key="7">
    <source>
        <dbReference type="RuleBase" id="RU367102"/>
    </source>
</evidence>
<evidence type="ECO:0000256" key="1">
    <source>
        <dbReference type="ARBA" id="ARBA00004613"/>
    </source>
</evidence>
<accession>A0A6L2MPN2</accession>
<dbReference type="EMBL" id="BKCJ010007185">
    <property type="protein sequence ID" value="GEU75956.1"/>
    <property type="molecule type" value="Genomic_DNA"/>
</dbReference>
<evidence type="ECO:0000313" key="10">
    <source>
        <dbReference type="EMBL" id="GEU75956.1"/>
    </source>
</evidence>
<reference evidence="10" key="1">
    <citation type="journal article" date="2019" name="Sci. Rep.">
        <title>Draft genome of Tanacetum cinerariifolium, the natural source of mosquito coil.</title>
        <authorList>
            <person name="Yamashiro T."/>
            <person name="Shiraishi A."/>
            <person name="Satake H."/>
            <person name="Nakayama K."/>
        </authorList>
    </citation>
    <scope>NUCLEOTIDE SEQUENCE</scope>
</reference>
<comment type="similarity">
    <text evidence="2 7">Belongs to the plant cysteine rich small secretory peptide family. Epidermal patterning factor subfamily.</text>
</comment>
<evidence type="ECO:0000256" key="4">
    <source>
        <dbReference type="ARBA" id="ARBA00022525"/>
    </source>
</evidence>
<organism evidence="10">
    <name type="scientific">Tanacetum cinerariifolium</name>
    <name type="common">Dalmatian daisy</name>
    <name type="synonym">Chrysanthemum cinerariifolium</name>
    <dbReference type="NCBI Taxonomy" id="118510"/>
    <lineage>
        <taxon>Eukaryota</taxon>
        <taxon>Viridiplantae</taxon>
        <taxon>Streptophyta</taxon>
        <taxon>Embryophyta</taxon>
        <taxon>Tracheophyta</taxon>
        <taxon>Spermatophyta</taxon>
        <taxon>Magnoliopsida</taxon>
        <taxon>eudicotyledons</taxon>
        <taxon>Gunneridae</taxon>
        <taxon>Pentapetalae</taxon>
        <taxon>asterids</taxon>
        <taxon>campanulids</taxon>
        <taxon>Asterales</taxon>
        <taxon>Asteraceae</taxon>
        <taxon>Asteroideae</taxon>
        <taxon>Anthemideae</taxon>
        <taxon>Anthemidinae</taxon>
        <taxon>Tanacetum</taxon>
    </lineage>
</organism>
<dbReference type="Pfam" id="PF17181">
    <property type="entry name" value="EPF"/>
    <property type="match status" value="1"/>
</dbReference>
<keyword evidence="6" id="KW-1015">Disulfide bond</keyword>
<comment type="caution">
    <text evidence="10">The sequence shown here is derived from an EMBL/GenBank/DDBJ whole genome shotgun (WGS) entry which is preliminary data.</text>
</comment>
<comment type="subcellular location">
    <subcellularLocation>
        <location evidence="1 7">Secreted</location>
    </subcellularLocation>
</comment>
<evidence type="ECO:0000256" key="5">
    <source>
        <dbReference type="ARBA" id="ARBA00022729"/>
    </source>
</evidence>
<keyword evidence="5" id="KW-0732">Signal</keyword>
<protein>
    <recommendedName>
        <fullName evidence="7">Epidermal patterning factor-like protein</fullName>
    </recommendedName>
</protein>
<dbReference type="PANTHER" id="PTHR33109">
    <property type="entry name" value="EPIDERMAL PATTERNING FACTOR-LIKE PROTEIN 4"/>
    <property type="match status" value="1"/>
</dbReference>
<proteinExistence type="inferred from homology"/>
<comment type="function">
    <text evidence="7">Controls stomatal patterning.</text>
</comment>
<evidence type="ECO:0000259" key="9">
    <source>
        <dbReference type="Pfam" id="PF07990"/>
    </source>
</evidence>
<evidence type="ECO:0000256" key="3">
    <source>
        <dbReference type="ARBA" id="ARBA00022473"/>
    </source>
</evidence>
<dbReference type="PANTHER" id="PTHR33109:SF7">
    <property type="entry name" value="EPIDERMAL PATTERNING FACTOR-LIKE PROTEIN 2"/>
    <property type="match status" value="1"/>
</dbReference>
<name>A0A6L2MPN2_TANCI</name>
<keyword evidence="4 7" id="KW-0964">Secreted</keyword>